<dbReference type="AlphaFoldDB" id="A0A483K8N8"/>
<accession>A0A483K8N8</accession>
<evidence type="ECO:0000313" key="2">
    <source>
        <dbReference type="EMBL" id="TCX59118.1"/>
    </source>
</evidence>
<reference evidence="2" key="1">
    <citation type="submission" date="2019-01" db="EMBL/GenBank/DDBJ databases">
        <authorList>
            <person name="Lista F."/>
            <person name="Anselmo A."/>
        </authorList>
    </citation>
    <scope>NUCLEOTIDE SEQUENCE</scope>
    <source>
        <strain evidence="2">8S</strain>
    </source>
</reference>
<comment type="similarity">
    <text evidence="1">Belongs to the glycosyltransferase 20 family.</text>
</comment>
<evidence type="ECO:0000256" key="1">
    <source>
        <dbReference type="ARBA" id="ARBA00008799"/>
    </source>
</evidence>
<name>A0A483K8N8_9ENTR</name>
<organism evidence="2">
    <name type="scientific">Klebsiella quasipneumoniae</name>
    <dbReference type="NCBI Taxonomy" id="1463165"/>
    <lineage>
        <taxon>Bacteria</taxon>
        <taxon>Pseudomonadati</taxon>
        <taxon>Pseudomonadota</taxon>
        <taxon>Gammaproteobacteria</taxon>
        <taxon>Enterobacterales</taxon>
        <taxon>Enterobacteriaceae</taxon>
        <taxon>Klebsiella/Raoultella group</taxon>
        <taxon>Klebsiella</taxon>
        <taxon>Klebsiella pneumoniae complex</taxon>
    </lineage>
</organism>
<dbReference type="GO" id="GO:0005992">
    <property type="term" value="P:trehalose biosynthetic process"/>
    <property type="evidence" value="ECO:0007669"/>
    <property type="project" value="InterPro"/>
</dbReference>
<dbReference type="EMBL" id="SDCO01000016">
    <property type="protein sequence ID" value="TCX59118.1"/>
    <property type="molecule type" value="Genomic_DNA"/>
</dbReference>
<dbReference type="PANTHER" id="PTHR10788:SF106">
    <property type="entry name" value="BCDNA.GH08860"/>
    <property type="match status" value="1"/>
</dbReference>
<gene>
    <name evidence="2" type="ORF">ETE84_21320</name>
</gene>
<dbReference type="Pfam" id="PF00982">
    <property type="entry name" value="Glyco_transf_20"/>
    <property type="match status" value="1"/>
</dbReference>
<protein>
    <submittedName>
        <fullName evidence="2">Trehalose-6-phosphate synthase</fullName>
    </submittedName>
</protein>
<dbReference type="Gene3D" id="3.40.50.2000">
    <property type="entry name" value="Glycogen Phosphorylase B"/>
    <property type="match status" value="2"/>
</dbReference>
<dbReference type="GO" id="GO:0003825">
    <property type="term" value="F:alpha,alpha-trehalose-phosphate synthase (UDP-forming) activity"/>
    <property type="evidence" value="ECO:0007669"/>
    <property type="project" value="TreeGrafter"/>
</dbReference>
<dbReference type="InterPro" id="IPR001830">
    <property type="entry name" value="Glyco_trans_20"/>
</dbReference>
<sequence length="477" mass="54877">MSRLMLVTNHCYAEKNTPLDPLDEAINNNIEIHGGVRFGWNGKLNQGKRPRHHQAVTTGEAEYHAWDMSPNEYENYYHGYVHQTLWPVFHNRPDLAVYRREYFTTYKAYNAEVADEVAKELCPDDLIWVHDYHHLAVGRMLKETGFINQCGFFLHQPFPPGDVFRSLPEHEWLLQSMLHYDLIGFQSASDANNFISYITRFYRTERLGGSVMKVNGHILSVGVFPCGIATAPLLNWKKNTHKTDAVIQEYHRRIIISNDVINDISGIYYRLDAIRSFLNTYPQFVRDVSLLQISDPAHEYPRSSPDLREKLEGFCGQINGQYGDFTWYPVNYIHNGLCSRDVMFALYARAEVAMFTSLCEGMNLGAKEFILAQNPEDPGVLILSIFSGASEQLSDAIVINPYDAAETAEALHSALMMPLHERKRRHHNLLQKVTRQDNHWWRHAFQAALEENELPSGMSQGWRSAASYTVFAPKQLY</sequence>
<proteinExistence type="inferred from homology"/>
<dbReference type="CDD" id="cd03788">
    <property type="entry name" value="GT20_TPS"/>
    <property type="match status" value="1"/>
</dbReference>
<dbReference type="SUPFAM" id="SSF53756">
    <property type="entry name" value="UDP-Glycosyltransferase/glycogen phosphorylase"/>
    <property type="match status" value="1"/>
</dbReference>
<dbReference type="PANTHER" id="PTHR10788">
    <property type="entry name" value="TREHALOSE-6-PHOSPHATE SYNTHASE"/>
    <property type="match status" value="1"/>
</dbReference>
<comment type="caution">
    <text evidence="2">The sequence shown here is derived from an EMBL/GenBank/DDBJ whole genome shotgun (WGS) entry which is preliminary data.</text>
</comment>